<dbReference type="RefSeq" id="WP_124845806.1">
    <property type="nucleotide sequence ID" value="NZ_RQZG01000020.1"/>
</dbReference>
<gene>
    <name evidence="3" type="ORF">EII34_14065</name>
</gene>
<feature type="transmembrane region" description="Helical" evidence="2">
    <location>
        <begin position="63"/>
        <end position="84"/>
    </location>
</feature>
<evidence type="ECO:0000256" key="1">
    <source>
        <dbReference type="SAM" id="MobiDB-lite"/>
    </source>
</evidence>
<evidence type="ECO:0000313" key="4">
    <source>
        <dbReference type="Proteomes" id="UP000280819"/>
    </source>
</evidence>
<feature type="transmembrane region" description="Helical" evidence="2">
    <location>
        <begin position="221"/>
        <end position="243"/>
    </location>
</feature>
<comment type="caution">
    <text evidence="3">The sequence shown here is derived from an EMBL/GenBank/DDBJ whole genome shotgun (WGS) entry which is preliminary data.</text>
</comment>
<feature type="transmembrane region" description="Helical" evidence="2">
    <location>
        <begin position="136"/>
        <end position="156"/>
    </location>
</feature>
<sequence>MEVYEDEQSSKEDFFPEATLGRGMWVASILALVMFALEVLFIFHMRQLHGVDVKYARVGGSSFVFGVFVAGSTFFAGVAFAGLVPRRGIAGWVAAEIIEISRDVFFALVVLILWVGVGEFALSLPWVSRNLVGVEAGYSFGMILPIMSIFGAYFVLKLSSRLVVGLEVARGRIQLEELRCERLALAAAWLGFSVGSSSRSVAGHVVPSGVRGAEGREVRSWLVVLGRWAWWGQMVLALMGALLALSAKAFYPALMFFLSGLLGYFQRLDLSDVVAHRARRFIGLLGFGSGPQATGIFVLLSIALGMGGGVLFYDRADVGKGQYQYQPWGWGGPGWVYWVFAFLAIVVAVLQLLYVSLIKGIWCRESELDRVAKVCENWPVEGKVNVSLTRGQLRHLVALARLCDGAFLKPERLEKQLQSVWKSLDSSIQAWEREARFAIELEGKKAKEREEEPPAATQSPDASAEVTRKKGAWPGLLVSGAVLALAALVRAWRFCLRRR</sequence>
<feature type="transmembrane region" description="Helical" evidence="2">
    <location>
        <begin position="249"/>
        <end position="269"/>
    </location>
</feature>
<proteinExistence type="predicted"/>
<dbReference type="Proteomes" id="UP000280819">
    <property type="component" value="Unassembled WGS sequence"/>
</dbReference>
<dbReference type="EMBL" id="RQZG01000020">
    <property type="protein sequence ID" value="RRD03410.1"/>
    <property type="molecule type" value="Genomic_DNA"/>
</dbReference>
<keyword evidence="2" id="KW-0472">Membrane</keyword>
<dbReference type="AlphaFoldDB" id="A0A3P1T1X0"/>
<reference evidence="3 4" key="1">
    <citation type="submission" date="2018-11" db="EMBL/GenBank/DDBJ databases">
        <title>Genomes From Bacteria Associated with the Canine Oral Cavity: a Test Case for Automated Genome-Based Taxonomic Assignment.</title>
        <authorList>
            <person name="Coil D.A."/>
            <person name="Jospin G."/>
            <person name="Darling A.E."/>
            <person name="Wallis C."/>
            <person name="Davis I.J."/>
            <person name="Harris S."/>
            <person name="Eisen J.A."/>
            <person name="Holcombe L.J."/>
            <person name="O'Flynn C."/>
        </authorList>
    </citation>
    <scope>NUCLEOTIDE SEQUENCE [LARGE SCALE GENOMIC DNA]</scope>
    <source>
        <strain evidence="3 4">OH887_COT-365</strain>
    </source>
</reference>
<keyword evidence="2" id="KW-0812">Transmembrane</keyword>
<name>A0A3P1T1X0_9ACTN</name>
<organism evidence="3 4">
    <name type="scientific">Arachnia propionica</name>
    <dbReference type="NCBI Taxonomy" id="1750"/>
    <lineage>
        <taxon>Bacteria</taxon>
        <taxon>Bacillati</taxon>
        <taxon>Actinomycetota</taxon>
        <taxon>Actinomycetes</taxon>
        <taxon>Propionibacteriales</taxon>
        <taxon>Propionibacteriaceae</taxon>
        <taxon>Arachnia</taxon>
    </lineage>
</organism>
<protein>
    <submittedName>
        <fullName evidence="3">Uncharacterized protein</fullName>
    </submittedName>
</protein>
<feature type="transmembrane region" description="Helical" evidence="2">
    <location>
        <begin position="472"/>
        <end position="492"/>
    </location>
</feature>
<dbReference type="OrthoDB" id="10015682at2"/>
<feature type="region of interest" description="Disordered" evidence="1">
    <location>
        <begin position="446"/>
        <end position="465"/>
    </location>
</feature>
<accession>A0A3P1T1X0</accession>
<feature type="transmembrane region" description="Helical" evidence="2">
    <location>
        <begin position="281"/>
        <end position="304"/>
    </location>
</feature>
<evidence type="ECO:0000256" key="2">
    <source>
        <dbReference type="SAM" id="Phobius"/>
    </source>
</evidence>
<feature type="transmembrane region" description="Helical" evidence="2">
    <location>
        <begin position="24"/>
        <end position="43"/>
    </location>
</feature>
<feature type="transmembrane region" description="Helical" evidence="2">
    <location>
        <begin position="104"/>
        <end position="124"/>
    </location>
</feature>
<keyword evidence="2" id="KW-1133">Transmembrane helix</keyword>
<evidence type="ECO:0000313" key="3">
    <source>
        <dbReference type="EMBL" id="RRD03410.1"/>
    </source>
</evidence>
<feature type="transmembrane region" description="Helical" evidence="2">
    <location>
        <begin position="335"/>
        <end position="355"/>
    </location>
</feature>